<gene>
    <name evidence="1" type="ORF">HHI36_006090</name>
</gene>
<protein>
    <recommendedName>
        <fullName evidence="3">Phage protein</fullName>
    </recommendedName>
</protein>
<reference evidence="1 2" key="1">
    <citation type="journal article" date="2021" name="BMC Biol.">
        <title>Horizontally acquired antibacterial genes associated with adaptive radiation of ladybird beetles.</title>
        <authorList>
            <person name="Li H.S."/>
            <person name="Tang X.F."/>
            <person name="Huang Y.H."/>
            <person name="Xu Z.Y."/>
            <person name="Chen M.L."/>
            <person name="Du X.Y."/>
            <person name="Qiu B.Y."/>
            <person name="Chen P.T."/>
            <person name="Zhang W."/>
            <person name="Slipinski A."/>
            <person name="Escalona H.E."/>
            <person name="Waterhouse R.M."/>
            <person name="Zwick A."/>
            <person name="Pang H."/>
        </authorList>
    </citation>
    <scope>NUCLEOTIDE SEQUENCE [LARGE SCALE GENOMIC DNA]</scope>
    <source>
        <strain evidence="1">SYSU2018</strain>
    </source>
</reference>
<evidence type="ECO:0000313" key="1">
    <source>
        <dbReference type="EMBL" id="KAL3282932.1"/>
    </source>
</evidence>
<comment type="caution">
    <text evidence="1">The sequence shown here is derived from an EMBL/GenBank/DDBJ whole genome shotgun (WGS) entry which is preliminary data.</text>
</comment>
<evidence type="ECO:0000313" key="2">
    <source>
        <dbReference type="Proteomes" id="UP001516400"/>
    </source>
</evidence>
<dbReference type="AlphaFoldDB" id="A0ABD2NWJ2"/>
<proteinExistence type="predicted"/>
<sequence length="159" mass="18564">MTDIETVTLEYFESEHTFMAADTVHAAIIKKFKMTKEVYDFDDFVAYPKGFNIHNLKVIQFRKGYLTMFAKNEYDGEFKEIHILKRQDAKKLFNDIAIGKTDLLDELSRESEAREITKFKKKEILLLCKSMPLSRNVFYENLVVSCNPNPDEYSGDPNV</sequence>
<organism evidence="1 2">
    <name type="scientific">Cryptolaemus montrouzieri</name>
    <dbReference type="NCBI Taxonomy" id="559131"/>
    <lineage>
        <taxon>Eukaryota</taxon>
        <taxon>Metazoa</taxon>
        <taxon>Ecdysozoa</taxon>
        <taxon>Arthropoda</taxon>
        <taxon>Hexapoda</taxon>
        <taxon>Insecta</taxon>
        <taxon>Pterygota</taxon>
        <taxon>Neoptera</taxon>
        <taxon>Endopterygota</taxon>
        <taxon>Coleoptera</taxon>
        <taxon>Polyphaga</taxon>
        <taxon>Cucujiformia</taxon>
        <taxon>Coccinelloidea</taxon>
        <taxon>Coccinellidae</taxon>
        <taxon>Scymninae</taxon>
        <taxon>Scymnini</taxon>
        <taxon>Cryptolaemus</taxon>
    </lineage>
</organism>
<evidence type="ECO:0008006" key="3">
    <source>
        <dbReference type="Google" id="ProtNLM"/>
    </source>
</evidence>
<dbReference type="EMBL" id="JABFTP020000144">
    <property type="protein sequence ID" value="KAL3282932.1"/>
    <property type="molecule type" value="Genomic_DNA"/>
</dbReference>
<keyword evidence="2" id="KW-1185">Reference proteome</keyword>
<name>A0ABD2NWJ2_9CUCU</name>
<dbReference type="Proteomes" id="UP001516400">
    <property type="component" value="Unassembled WGS sequence"/>
</dbReference>
<accession>A0ABD2NWJ2</accession>